<evidence type="ECO:0000313" key="2">
    <source>
        <dbReference type="Proteomes" id="UP001500416"/>
    </source>
</evidence>
<sequence length="121" mass="13281">MTTHRRDIPALPDLVFAAAVEPQRLADWLPPPLDVVGLAEDILILRDDGRLTQVRLAADFDHLRLTWESLADPTRRGSLTVSPLGVGNSVAELEVEPEDEEFANRLLDALAKEVEATFTAG</sequence>
<proteinExistence type="predicted"/>
<organism evidence="1 2">
    <name type="scientific">Saccharothrix mutabilis subsp. mutabilis</name>
    <dbReference type="NCBI Taxonomy" id="66855"/>
    <lineage>
        <taxon>Bacteria</taxon>
        <taxon>Bacillati</taxon>
        <taxon>Actinomycetota</taxon>
        <taxon>Actinomycetes</taxon>
        <taxon>Pseudonocardiales</taxon>
        <taxon>Pseudonocardiaceae</taxon>
        <taxon>Saccharothrix</taxon>
    </lineage>
</organism>
<comment type="caution">
    <text evidence="1">The sequence shown here is derived from an EMBL/GenBank/DDBJ whole genome shotgun (WGS) entry which is preliminary data.</text>
</comment>
<protein>
    <submittedName>
        <fullName evidence="1">Uncharacterized protein</fullName>
    </submittedName>
</protein>
<dbReference type="InterPro" id="IPR023393">
    <property type="entry name" value="START-like_dom_sf"/>
</dbReference>
<dbReference type="Gene3D" id="3.30.530.20">
    <property type="match status" value="1"/>
</dbReference>
<dbReference type="EMBL" id="BAAABU010000006">
    <property type="protein sequence ID" value="GAA0233246.1"/>
    <property type="molecule type" value="Genomic_DNA"/>
</dbReference>
<dbReference type="Proteomes" id="UP001500416">
    <property type="component" value="Unassembled WGS sequence"/>
</dbReference>
<reference evidence="1 2" key="1">
    <citation type="journal article" date="2019" name="Int. J. Syst. Evol. Microbiol.">
        <title>The Global Catalogue of Microorganisms (GCM) 10K type strain sequencing project: providing services to taxonomists for standard genome sequencing and annotation.</title>
        <authorList>
            <consortium name="The Broad Institute Genomics Platform"/>
            <consortium name="The Broad Institute Genome Sequencing Center for Infectious Disease"/>
            <person name="Wu L."/>
            <person name="Ma J."/>
        </authorList>
    </citation>
    <scope>NUCLEOTIDE SEQUENCE [LARGE SCALE GENOMIC DNA]</scope>
    <source>
        <strain evidence="1 2">JCM 3380</strain>
    </source>
</reference>
<dbReference type="RefSeq" id="WP_343934900.1">
    <property type="nucleotide sequence ID" value="NZ_BAAABU010000006.1"/>
</dbReference>
<gene>
    <name evidence="1" type="ORF">GCM10010492_35120</name>
</gene>
<keyword evidence="2" id="KW-1185">Reference proteome</keyword>
<accession>A0ABN0TYH8</accession>
<evidence type="ECO:0000313" key="1">
    <source>
        <dbReference type="EMBL" id="GAA0233246.1"/>
    </source>
</evidence>
<dbReference type="SUPFAM" id="SSF55961">
    <property type="entry name" value="Bet v1-like"/>
    <property type="match status" value="1"/>
</dbReference>
<name>A0ABN0TYH8_9PSEU</name>